<keyword evidence="1" id="KW-0732">Signal</keyword>
<protein>
    <submittedName>
        <fullName evidence="3">Caspase domain-containing protein</fullName>
    </submittedName>
</protein>
<dbReference type="Gene3D" id="3.40.50.1460">
    <property type="match status" value="1"/>
</dbReference>
<feature type="domain" description="Caspase family p20" evidence="2">
    <location>
        <begin position="25"/>
        <end position="153"/>
    </location>
</feature>
<dbReference type="InterPro" id="IPR029030">
    <property type="entry name" value="Caspase-like_dom_sf"/>
</dbReference>
<gene>
    <name evidence="3" type="ORF">AB8Z38_04580</name>
</gene>
<evidence type="ECO:0000256" key="1">
    <source>
        <dbReference type="SAM" id="SignalP"/>
    </source>
</evidence>
<feature type="chain" id="PRO_5044317578" evidence="1">
    <location>
        <begin position="20"/>
        <end position="391"/>
    </location>
</feature>
<organism evidence="3">
    <name type="scientific">Bradyrhizobium sp. LLZ17</name>
    <dbReference type="NCBI Taxonomy" id="3239388"/>
    <lineage>
        <taxon>Bacteria</taxon>
        <taxon>Pseudomonadati</taxon>
        <taxon>Pseudomonadota</taxon>
        <taxon>Alphaproteobacteria</taxon>
        <taxon>Hyphomicrobiales</taxon>
        <taxon>Nitrobacteraceae</taxon>
        <taxon>Bradyrhizobium</taxon>
    </lineage>
</organism>
<dbReference type="Pfam" id="PF00656">
    <property type="entry name" value="Peptidase_C14"/>
    <property type="match status" value="1"/>
</dbReference>
<dbReference type="PANTHER" id="PTHR22576">
    <property type="entry name" value="MUCOSA ASSOCIATED LYMPHOID TISSUE LYMPHOMA TRANSLOCATION PROTEIN 1/PARACASPASE"/>
    <property type="match status" value="1"/>
</dbReference>
<feature type="signal peptide" evidence="1">
    <location>
        <begin position="1"/>
        <end position="19"/>
    </location>
</feature>
<evidence type="ECO:0000259" key="2">
    <source>
        <dbReference type="PROSITE" id="PS50208"/>
    </source>
</evidence>
<dbReference type="RefSeq" id="WP_369723313.1">
    <property type="nucleotide sequence ID" value="NZ_CP165734.1"/>
</dbReference>
<name>A0AB39XLQ1_9BRAD</name>
<dbReference type="InterPro" id="IPR011600">
    <property type="entry name" value="Pept_C14_caspase"/>
</dbReference>
<dbReference type="AlphaFoldDB" id="A0AB39XLQ1"/>
<dbReference type="EMBL" id="CP165734">
    <property type="protein sequence ID" value="XDV58773.1"/>
    <property type="molecule type" value="Genomic_DNA"/>
</dbReference>
<sequence length="391" mass="43297">MKMLRLCYFLLLTMPSVVASQASAEVRVALVIGNGAYVNAPTLPNPPNDARDVGAALQRDGFQTTVLTDLEKNKMEDATIAFAKAARDADVAIFYYSGHALQFAGVNYLAPIDIKLADEADLRRMVRVDEVVSDLQQAKSLRILVLDACRDNPLADQLKRSIATTRALSLQSGLAKIDAQGVILSYATQAGRTAEDGSGRNSPYTQAFLRHIEDQEEIGTIFRRISNDVYDSTSQKQLPELSLSITGEFYLRGRVQAAPIEAPHQDLVPDSSIKAQINAPESTKYLVIHDNTQARRGPDENAAGLFRLAVRSQVTALAEYNLNYSNLDDQFPHTAIDHVWVRIVTDDGRSGFVLKQHLLAPNQFKVWADYQSWSRLSEQIFGVDKWSLCRG</sequence>
<accession>A0AB39XLQ1</accession>
<dbReference type="InterPro" id="IPR001309">
    <property type="entry name" value="Pept_C14_p20"/>
</dbReference>
<dbReference type="GO" id="GO:0004197">
    <property type="term" value="F:cysteine-type endopeptidase activity"/>
    <property type="evidence" value="ECO:0007669"/>
    <property type="project" value="InterPro"/>
</dbReference>
<dbReference type="InterPro" id="IPR052039">
    <property type="entry name" value="Caspase-related_regulators"/>
</dbReference>
<dbReference type="PROSITE" id="PS50208">
    <property type="entry name" value="CASPASE_P20"/>
    <property type="match status" value="1"/>
</dbReference>
<reference evidence="3" key="1">
    <citation type="submission" date="2024-08" db="EMBL/GenBank/DDBJ databases">
        <authorList>
            <person name="Chaddad Z."/>
            <person name="Lamrabet M."/>
            <person name="Bouhnik O."/>
            <person name="Alami S."/>
            <person name="Wipf D."/>
            <person name="Courty P.E."/>
            <person name="Missbah El Idrissi M."/>
        </authorList>
    </citation>
    <scope>NUCLEOTIDE SEQUENCE</scope>
    <source>
        <strain evidence="3">LLZ17</strain>
    </source>
</reference>
<dbReference type="SUPFAM" id="SSF52129">
    <property type="entry name" value="Caspase-like"/>
    <property type="match status" value="1"/>
</dbReference>
<proteinExistence type="predicted"/>
<evidence type="ECO:0000313" key="3">
    <source>
        <dbReference type="EMBL" id="XDV58773.1"/>
    </source>
</evidence>
<dbReference type="GO" id="GO:0006508">
    <property type="term" value="P:proteolysis"/>
    <property type="evidence" value="ECO:0007669"/>
    <property type="project" value="InterPro"/>
</dbReference>
<dbReference type="PANTHER" id="PTHR22576:SF37">
    <property type="entry name" value="MUCOSA-ASSOCIATED LYMPHOID TISSUE LYMPHOMA TRANSLOCATION PROTEIN 1"/>
    <property type="match status" value="1"/>
</dbReference>